<evidence type="ECO:0000256" key="3">
    <source>
        <dbReference type="ARBA" id="ARBA00022801"/>
    </source>
</evidence>
<feature type="binding site" evidence="6">
    <location>
        <position position="361"/>
    </location>
    <ligand>
        <name>Ca(2+)</name>
        <dbReference type="ChEBI" id="CHEBI:29108"/>
    </ligand>
</feature>
<dbReference type="AlphaFoldDB" id="A0A226E6X2"/>
<reference evidence="9 10" key="1">
    <citation type="submission" date="2015-12" db="EMBL/GenBank/DDBJ databases">
        <title>The genome of Folsomia candida.</title>
        <authorList>
            <person name="Faddeeva A."/>
            <person name="Derks M.F."/>
            <person name="Anvar Y."/>
            <person name="Smit S."/>
            <person name="Van Straalen N."/>
            <person name="Roelofs D."/>
        </authorList>
    </citation>
    <scope>NUCLEOTIDE SEQUENCE [LARGE SCALE GENOMIC DNA]</scope>
    <source>
        <strain evidence="9 10">VU population</strain>
        <tissue evidence="9">Whole body</tissue>
    </source>
</reference>
<dbReference type="GO" id="GO:0030166">
    <property type="term" value="P:proteoglycan biosynthetic process"/>
    <property type="evidence" value="ECO:0007669"/>
    <property type="project" value="TreeGrafter"/>
</dbReference>
<dbReference type="STRING" id="158441.A0A226E6X2"/>
<dbReference type="GO" id="GO:0045134">
    <property type="term" value="F:UDP phosphatase activity"/>
    <property type="evidence" value="ECO:0007669"/>
    <property type="project" value="TreeGrafter"/>
</dbReference>
<keyword evidence="2 6" id="KW-0479">Metal-binding</keyword>
<keyword evidence="4 6" id="KW-0106">Calcium</keyword>
<evidence type="ECO:0000256" key="1">
    <source>
        <dbReference type="ARBA" id="ARBA00001913"/>
    </source>
</evidence>
<feature type="binding site" evidence="6">
    <location>
        <position position="241"/>
    </location>
    <ligand>
        <name>Ca(2+)</name>
        <dbReference type="ChEBI" id="CHEBI:29108"/>
    </ligand>
</feature>
<feature type="region of interest" description="Disordered" evidence="7">
    <location>
        <begin position="72"/>
        <end position="99"/>
    </location>
</feature>
<proteinExistence type="inferred from homology"/>
<evidence type="ECO:0000256" key="5">
    <source>
        <dbReference type="ARBA" id="ARBA00025738"/>
    </source>
</evidence>
<dbReference type="GO" id="GO:0004382">
    <property type="term" value="F:GDP phosphatase activity"/>
    <property type="evidence" value="ECO:0007669"/>
    <property type="project" value="TreeGrafter"/>
</dbReference>
<comment type="cofactor">
    <cofactor evidence="1 6">
        <name>Ca(2+)</name>
        <dbReference type="ChEBI" id="CHEBI:29108"/>
    </cofactor>
</comment>
<dbReference type="Gene3D" id="2.120.10.100">
    <property type="entry name" value="Apyrase"/>
    <property type="match status" value="1"/>
</dbReference>
<feature type="compositionally biased region" description="Polar residues" evidence="7">
    <location>
        <begin position="72"/>
        <end position="83"/>
    </location>
</feature>
<dbReference type="GO" id="GO:0005509">
    <property type="term" value="F:calcium ion binding"/>
    <property type="evidence" value="ECO:0007669"/>
    <property type="project" value="InterPro"/>
</dbReference>
<gene>
    <name evidence="9" type="ORF">Fcan01_11026</name>
</gene>
<dbReference type="Proteomes" id="UP000198287">
    <property type="component" value="Unassembled WGS sequence"/>
</dbReference>
<feature type="binding site" evidence="6">
    <location>
        <position position="300"/>
    </location>
    <ligand>
        <name>Ca(2+)</name>
        <dbReference type="ChEBI" id="CHEBI:29108"/>
    </ligand>
</feature>
<dbReference type="InterPro" id="IPR009283">
    <property type="entry name" value="Apyrase"/>
</dbReference>
<evidence type="ECO:0000256" key="4">
    <source>
        <dbReference type="ARBA" id="ARBA00022837"/>
    </source>
</evidence>
<sequence>MKLCISFSVILLISVCNPANAGSRPVSRKDSPAGFILHSETEPEFIWGLIPNPNYKAPSGRTGRFLDTSSSVGKQDLVKQNNNSDDDLVKENDDGKGSLHKATKYNARYPLTPPSLRFKFGVIADLDKKSLSGGGQEFKAYLKEGFIKVAQNLEKPEESEIDVEWKPESEIQIIKTGFNYGGRGLELSTLNVFNGKIYSCGDKTGIVFELLVNDTSIDVTPVPWAILADGNSSSGKGFKCEWATVKDESLWIGGHGTSGGHKYLKIVSPSGQVEHVDWTQNYAKLAAAVKISSPGYLTNEAAAWSETLKKWVFAPRKISKEAFKEETDERSGSNTVLIADEDFNEIQMIKVGELIPTHGFSSIKFIPGTEDKIMVGIKSVEAENETESYIMAFDLKGNVLLNETLFASDKYEGVEFF</sequence>
<feature type="binding site" evidence="6">
    <location>
        <position position="188"/>
    </location>
    <ligand>
        <name>Ca(2+)</name>
        <dbReference type="ChEBI" id="CHEBI:29108"/>
    </ligand>
</feature>
<feature type="binding site" evidence="6">
    <location>
        <position position="412"/>
    </location>
    <ligand>
        <name>Ca(2+)</name>
        <dbReference type="ChEBI" id="CHEBI:29108"/>
    </ligand>
</feature>
<dbReference type="InterPro" id="IPR036258">
    <property type="entry name" value="Apyrase_sf"/>
</dbReference>
<comment type="similarity">
    <text evidence="5">Belongs to the apyrase family.</text>
</comment>
<feature type="compositionally biased region" description="Basic and acidic residues" evidence="7">
    <location>
        <begin position="87"/>
        <end position="97"/>
    </location>
</feature>
<dbReference type="PANTHER" id="PTHR13023:SF3">
    <property type="entry name" value="SOLUBLE CALCIUM-ACTIVATED NUCLEOTIDASE 1"/>
    <property type="match status" value="1"/>
</dbReference>
<evidence type="ECO:0000256" key="7">
    <source>
        <dbReference type="SAM" id="MobiDB-lite"/>
    </source>
</evidence>
<dbReference type="OMA" id="IHESATW"/>
<evidence type="ECO:0000313" key="9">
    <source>
        <dbReference type="EMBL" id="OXA53342.1"/>
    </source>
</evidence>
<organism evidence="9 10">
    <name type="scientific">Folsomia candida</name>
    <name type="common">Springtail</name>
    <dbReference type="NCBI Taxonomy" id="158441"/>
    <lineage>
        <taxon>Eukaryota</taxon>
        <taxon>Metazoa</taxon>
        <taxon>Ecdysozoa</taxon>
        <taxon>Arthropoda</taxon>
        <taxon>Hexapoda</taxon>
        <taxon>Collembola</taxon>
        <taxon>Entomobryomorpha</taxon>
        <taxon>Isotomoidea</taxon>
        <taxon>Isotomidae</taxon>
        <taxon>Proisotominae</taxon>
        <taxon>Folsomia</taxon>
    </lineage>
</organism>
<accession>A0A226E6X2</accession>
<protein>
    <submittedName>
        <fullName evidence="9">Soluble calcium-activated nucleotidase 1</fullName>
    </submittedName>
</protein>
<feature type="signal peptide" evidence="8">
    <location>
        <begin position="1"/>
        <end position="21"/>
    </location>
</feature>
<dbReference type="OrthoDB" id="25028at2759"/>
<dbReference type="SUPFAM" id="SSF101887">
    <property type="entry name" value="Apyrase"/>
    <property type="match status" value="1"/>
</dbReference>
<evidence type="ECO:0000256" key="2">
    <source>
        <dbReference type="ARBA" id="ARBA00022723"/>
    </source>
</evidence>
<keyword evidence="10" id="KW-1185">Reference proteome</keyword>
<dbReference type="Pfam" id="PF06079">
    <property type="entry name" value="Apyrase"/>
    <property type="match status" value="1"/>
</dbReference>
<evidence type="ECO:0000256" key="8">
    <source>
        <dbReference type="SAM" id="SignalP"/>
    </source>
</evidence>
<evidence type="ECO:0000256" key="6">
    <source>
        <dbReference type="PIRSR" id="PIRSR609283-1"/>
    </source>
</evidence>
<name>A0A226E6X2_FOLCA</name>
<evidence type="ECO:0000313" key="10">
    <source>
        <dbReference type="Proteomes" id="UP000198287"/>
    </source>
</evidence>
<keyword evidence="8" id="KW-0732">Signal</keyword>
<feature type="chain" id="PRO_5012126905" evidence="8">
    <location>
        <begin position="22"/>
        <end position="417"/>
    </location>
</feature>
<dbReference type="EMBL" id="LNIX01000005">
    <property type="protein sequence ID" value="OXA53342.1"/>
    <property type="molecule type" value="Genomic_DNA"/>
</dbReference>
<comment type="caution">
    <text evidence="9">The sequence shown here is derived from an EMBL/GenBank/DDBJ whole genome shotgun (WGS) entry which is preliminary data.</text>
</comment>
<keyword evidence="3" id="KW-0378">Hydrolase</keyword>
<dbReference type="PANTHER" id="PTHR13023">
    <property type="entry name" value="APYRASE"/>
    <property type="match status" value="1"/>
</dbReference>